<dbReference type="InterPro" id="IPR023198">
    <property type="entry name" value="PGP-like_dom2"/>
</dbReference>
<name>A0A1I1MFI1_9BURK</name>
<dbReference type="NCBIfam" id="TIGR01549">
    <property type="entry name" value="HAD-SF-IA-v1"/>
    <property type="match status" value="1"/>
</dbReference>
<dbReference type="InterPro" id="IPR050155">
    <property type="entry name" value="HAD-like_hydrolase_sf"/>
</dbReference>
<dbReference type="Gene3D" id="3.40.50.1000">
    <property type="entry name" value="HAD superfamily/HAD-like"/>
    <property type="match status" value="1"/>
</dbReference>
<evidence type="ECO:0000313" key="2">
    <source>
        <dbReference type="Proteomes" id="UP000198639"/>
    </source>
</evidence>
<dbReference type="InterPro" id="IPR036412">
    <property type="entry name" value="HAD-like_sf"/>
</dbReference>
<gene>
    <name evidence="1" type="ORF">SAMN05216204_11119</name>
</gene>
<proteinExistence type="predicted"/>
<dbReference type="STRING" id="1164594.SAMN05216204_11119"/>
<keyword evidence="2" id="KW-1185">Reference proteome</keyword>
<sequence length="234" mass="25678">MHTNHMEPAAALPTRMPRKQFDLIVFDWDGTLMDSTAAIVRCIQSAARDLGLPVPSDASASHVIGLGLAEAMQAVLPDIDPTLYPRMVERYRYHFLTKDHELVLFKGVREMLNDLAQEGYFLAVATGKSRVGLNRALNAAGLLSTFDATRCADETFSKPHPAMLQELTRELGQTLSRTLMIGDTTHDLMMATNAGASGVAVEFGAHPVHQLQACRPLFSARSIPELHAWLLENA</sequence>
<reference evidence="2" key="1">
    <citation type="submission" date="2016-10" db="EMBL/GenBank/DDBJ databases">
        <authorList>
            <person name="Varghese N."/>
            <person name="Submissions S."/>
        </authorList>
    </citation>
    <scope>NUCLEOTIDE SEQUENCE [LARGE SCALE GENOMIC DNA]</scope>
    <source>
        <strain evidence="2">CGMCC 1.12041</strain>
    </source>
</reference>
<dbReference type="InterPro" id="IPR023214">
    <property type="entry name" value="HAD_sf"/>
</dbReference>
<accession>A0A1I1MFI1</accession>
<dbReference type="EMBL" id="FOLD01000011">
    <property type="protein sequence ID" value="SFC84241.1"/>
    <property type="molecule type" value="Genomic_DNA"/>
</dbReference>
<dbReference type="SFLD" id="SFLDS00003">
    <property type="entry name" value="Haloacid_Dehalogenase"/>
    <property type="match status" value="1"/>
</dbReference>
<dbReference type="SFLD" id="SFLDG01129">
    <property type="entry name" value="C1.5:_HAD__Beta-PGM__Phosphata"/>
    <property type="match status" value="1"/>
</dbReference>
<dbReference type="PANTHER" id="PTHR43434:SF24">
    <property type="entry name" value="HYDROLASE-RELATED"/>
    <property type="match status" value="1"/>
</dbReference>
<protein>
    <submittedName>
        <fullName evidence="1">Phosphoglycolate phosphatase</fullName>
    </submittedName>
</protein>
<dbReference type="Proteomes" id="UP000198639">
    <property type="component" value="Unassembled WGS sequence"/>
</dbReference>
<dbReference type="Gene3D" id="1.10.150.240">
    <property type="entry name" value="Putative phosphatase, domain 2"/>
    <property type="match status" value="1"/>
</dbReference>
<dbReference type="SUPFAM" id="SSF56784">
    <property type="entry name" value="HAD-like"/>
    <property type="match status" value="1"/>
</dbReference>
<dbReference type="Pfam" id="PF13419">
    <property type="entry name" value="HAD_2"/>
    <property type="match status" value="1"/>
</dbReference>
<dbReference type="GO" id="GO:0006281">
    <property type="term" value="P:DNA repair"/>
    <property type="evidence" value="ECO:0007669"/>
    <property type="project" value="TreeGrafter"/>
</dbReference>
<dbReference type="AlphaFoldDB" id="A0A1I1MFI1"/>
<evidence type="ECO:0000313" key="1">
    <source>
        <dbReference type="EMBL" id="SFC84241.1"/>
    </source>
</evidence>
<dbReference type="InterPro" id="IPR006549">
    <property type="entry name" value="HAD-SF_hydro_IIIA"/>
</dbReference>
<dbReference type="GO" id="GO:0005829">
    <property type="term" value="C:cytosol"/>
    <property type="evidence" value="ECO:0007669"/>
    <property type="project" value="TreeGrafter"/>
</dbReference>
<organism evidence="1 2">
    <name type="scientific">Massilia yuzhufengensis</name>
    <dbReference type="NCBI Taxonomy" id="1164594"/>
    <lineage>
        <taxon>Bacteria</taxon>
        <taxon>Pseudomonadati</taxon>
        <taxon>Pseudomonadota</taxon>
        <taxon>Betaproteobacteria</taxon>
        <taxon>Burkholderiales</taxon>
        <taxon>Oxalobacteraceae</taxon>
        <taxon>Telluria group</taxon>
        <taxon>Massilia</taxon>
    </lineage>
</organism>
<dbReference type="NCBIfam" id="TIGR01662">
    <property type="entry name" value="HAD-SF-IIIA"/>
    <property type="match status" value="1"/>
</dbReference>
<dbReference type="InterPro" id="IPR041492">
    <property type="entry name" value="HAD_2"/>
</dbReference>
<dbReference type="PANTHER" id="PTHR43434">
    <property type="entry name" value="PHOSPHOGLYCOLATE PHOSPHATASE"/>
    <property type="match status" value="1"/>
</dbReference>
<dbReference type="GO" id="GO:0008967">
    <property type="term" value="F:phosphoglycolate phosphatase activity"/>
    <property type="evidence" value="ECO:0007669"/>
    <property type="project" value="TreeGrafter"/>
</dbReference>
<dbReference type="InterPro" id="IPR006439">
    <property type="entry name" value="HAD-SF_hydro_IA"/>
</dbReference>